<dbReference type="EMBL" id="CAJMWY010001058">
    <property type="protein sequence ID" value="CAE6457033.1"/>
    <property type="molecule type" value="Genomic_DNA"/>
</dbReference>
<dbReference type="PANTHER" id="PTHR45694:SF18">
    <property type="entry name" value="GLUTAREDOXIN-1-RELATED"/>
    <property type="match status" value="1"/>
</dbReference>
<reference evidence="2" key="1">
    <citation type="submission" date="2021-01" db="EMBL/GenBank/DDBJ databases">
        <authorList>
            <person name="Kaushik A."/>
        </authorList>
    </citation>
    <scope>NUCLEOTIDE SEQUENCE</scope>
    <source>
        <strain evidence="2">AG4-RS23</strain>
    </source>
</reference>
<dbReference type="InterPro" id="IPR011767">
    <property type="entry name" value="GLR_AS"/>
</dbReference>
<comment type="caution">
    <text evidence="2">The sequence shown here is derived from an EMBL/GenBank/DDBJ whole genome shotgun (WGS) entry which is preliminary data.</text>
</comment>
<dbReference type="PANTHER" id="PTHR45694">
    <property type="entry name" value="GLUTAREDOXIN 2"/>
    <property type="match status" value="1"/>
</dbReference>
<dbReference type="AlphaFoldDB" id="A0A8H3GMG8"/>
<accession>A0A8H3GMG8</accession>
<protein>
    <recommendedName>
        <fullName evidence="1">Glutaredoxin domain-containing protein</fullName>
    </recommendedName>
</protein>
<dbReference type="GO" id="GO:0005634">
    <property type="term" value="C:nucleus"/>
    <property type="evidence" value="ECO:0007669"/>
    <property type="project" value="TreeGrafter"/>
</dbReference>
<evidence type="ECO:0000313" key="3">
    <source>
        <dbReference type="Proteomes" id="UP000663861"/>
    </source>
</evidence>
<dbReference type="Pfam" id="PF00462">
    <property type="entry name" value="Glutaredoxin"/>
    <property type="match status" value="1"/>
</dbReference>
<organism evidence="2 3">
    <name type="scientific">Rhizoctonia solani</name>
    <dbReference type="NCBI Taxonomy" id="456999"/>
    <lineage>
        <taxon>Eukaryota</taxon>
        <taxon>Fungi</taxon>
        <taxon>Dikarya</taxon>
        <taxon>Basidiomycota</taxon>
        <taxon>Agaricomycotina</taxon>
        <taxon>Agaricomycetes</taxon>
        <taxon>Cantharellales</taxon>
        <taxon>Ceratobasidiaceae</taxon>
        <taxon>Rhizoctonia</taxon>
    </lineage>
</organism>
<dbReference type="Proteomes" id="UP000663861">
    <property type="component" value="Unassembled WGS sequence"/>
</dbReference>
<dbReference type="CDD" id="cd03419">
    <property type="entry name" value="GRX_GRXh_1_2_like"/>
    <property type="match status" value="1"/>
</dbReference>
<name>A0A8H3GMG8_9AGAM</name>
<gene>
    <name evidence="2" type="ORF">RDB_LOCUS62980</name>
</gene>
<dbReference type="SUPFAM" id="SSF52833">
    <property type="entry name" value="Thioredoxin-like"/>
    <property type="match status" value="1"/>
</dbReference>
<proteinExistence type="predicted"/>
<evidence type="ECO:0000313" key="2">
    <source>
        <dbReference type="EMBL" id="CAE6457033.1"/>
    </source>
</evidence>
<dbReference type="PROSITE" id="PS51354">
    <property type="entry name" value="GLUTAREDOXIN_2"/>
    <property type="match status" value="1"/>
</dbReference>
<dbReference type="InterPro" id="IPR002109">
    <property type="entry name" value="Glutaredoxin"/>
</dbReference>
<dbReference type="GO" id="GO:0005737">
    <property type="term" value="C:cytoplasm"/>
    <property type="evidence" value="ECO:0007669"/>
    <property type="project" value="TreeGrafter"/>
</dbReference>
<evidence type="ECO:0000259" key="1">
    <source>
        <dbReference type="Pfam" id="PF00462"/>
    </source>
</evidence>
<dbReference type="PROSITE" id="PS00195">
    <property type="entry name" value="GLUTAREDOXIN_1"/>
    <property type="match status" value="1"/>
</dbReference>
<dbReference type="GO" id="GO:0034599">
    <property type="term" value="P:cellular response to oxidative stress"/>
    <property type="evidence" value="ECO:0007669"/>
    <property type="project" value="TreeGrafter"/>
</dbReference>
<dbReference type="InterPro" id="IPR036249">
    <property type="entry name" value="Thioredoxin-like_sf"/>
</dbReference>
<feature type="domain" description="Glutaredoxin" evidence="1">
    <location>
        <begin position="69"/>
        <end position="138"/>
    </location>
</feature>
<dbReference type="GO" id="GO:0015038">
    <property type="term" value="F:glutathione disulfide oxidoreductase activity"/>
    <property type="evidence" value="ECO:0007669"/>
    <property type="project" value="TreeGrafter"/>
</dbReference>
<dbReference type="Gene3D" id="3.40.30.10">
    <property type="entry name" value="Glutaredoxin"/>
    <property type="match status" value="1"/>
</dbReference>
<sequence>MIVRSFIILSRRTLSTAPRRPPPRSLRFFPLASPFATTSSGPTAQQKLNMTAQQVVDTALAPKAGKKRIVVFSKSYCPYCAKAKTQVNKFVDSLSESEKDQVEVEVLELDNRNDGSAIQDYLEQKTNQRTVPNIFIGKSPVIHNRA</sequence>